<protein>
    <submittedName>
        <fullName evidence="4">Sugar transferase involved in LPS biosynthesis (Colanic, teichoic acid)</fullName>
    </submittedName>
</protein>
<dbReference type="Proteomes" id="UP000184611">
    <property type="component" value="Unassembled WGS sequence"/>
</dbReference>
<keyword evidence="4" id="KW-0808">Transferase</keyword>
<keyword evidence="2" id="KW-1133">Transmembrane helix</keyword>
<gene>
    <name evidence="4" type="ORF">SAMN05443547_1583</name>
</gene>
<proteinExistence type="inferred from homology"/>
<keyword evidence="2" id="KW-0812">Transmembrane</keyword>
<keyword evidence="5" id="KW-1185">Reference proteome</keyword>
<evidence type="ECO:0000256" key="1">
    <source>
        <dbReference type="ARBA" id="ARBA00006464"/>
    </source>
</evidence>
<name>A0A1M7ZWI2_9FLAO</name>
<comment type="similarity">
    <text evidence="1">Belongs to the bacterial sugar transferase family.</text>
</comment>
<evidence type="ECO:0000313" key="4">
    <source>
        <dbReference type="EMBL" id="SHO73228.1"/>
    </source>
</evidence>
<dbReference type="GO" id="GO:0016780">
    <property type="term" value="F:phosphotransferase activity, for other substituted phosphate groups"/>
    <property type="evidence" value="ECO:0007669"/>
    <property type="project" value="TreeGrafter"/>
</dbReference>
<keyword evidence="2" id="KW-0472">Membrane</keyword>
<evidence type="ECO:0000259" key="3">
    <source>
        <dbReference type="Pfam" id="PF02397"/>
    </source>
</evidence>
<dbReference type="STRING" id="416016.SAMN05443547_1583"/>
<dbReference type="InterPro" id="IPR003362">
    <property type="entry name" value="Bact_transf"/>
</dbReference>
<reference evidence="5" key="1">
    <citation type="submission" date="2016-12" db="EMBL/GenBank/DDBJ databases">
        <authorList>
            <person name="Varghese N."/>
            <person name="Submissions S."/>
        </authorList>
    </citation>
    <scope>NUCLEOTIDE SEQUENCE [LARGE SCALE GENOMIC DNA]</scope>
    <source>
        <strain evidence="5">DSM 18830</strain>
    </source>
</reference>
<dbReference type="PANTHER" id="PTHR30576:SF20">
    <property type="entry name" value="QUINOVOSAMINEPHOSPHOTRANSFERAE-RELATED"/>
    <property type="match status" value="1"/>
</dbReference>
<dbReference type="AlphaFoldDB" id="A0A1M7ZWI2"/>
<sequence>MILKRIFDFIFALIALLLCGGIMLFIYVGASLDTSSNGLFFQTRIGQFGRSFTIIKFKTFHSQSRKVTRFGYFLRATKLDELPQLWNVLVGEMSVVGPRPDVPGYYDRLEGDARKILALKPGLTCEASLKYAHEEVLLASKEAPLVYNDTVIFPDKVRMNLAYYYDRTFWGDVIIVWKTVLRSF</sequence>
<dbReference type="PANTHER" id="PTHR30576">
    <property type="entry name" value="COLANIC BIOSYNTHESIS UDP-GLUCOSE LIPID CARRIER TRANSFERASE"/>
    <property type="match status" value="1"/>
</dbReference>
<evidence type="ECO:0000313" key="5">
    <source>
        <dbReference type="Proteomes" id="UP000184611"/>
    </source>
</evidence>
<dbReference type="EMBL" id="FRYK01000002">
    <property type="protein sequence ID" value="SHO73228.1"/>
    <property type="molecule type" value="Genomic_DNA"/>
</dbReference>
<accession>A0A1M7ZWI2</accession>
<dbReference type="RefSeq" id="WP_234977639.1">
    <property type="nucleotide sequence ID" value="NZ_CBCSEA010000006.1"/>
</dbReference>
<feature type="domain" description="Bacterial sugar transferase" evidence="3">
    <location>
        <begin position="4"/>
        <end position="182"/>
    </location>
</feature>
<dbReference type="Pfam" id="PF02397">
    <property type="entry name" value="Bac_transf"/>
    <property type="match status" value="1"/>
</dbReference>
<organism evidence="4 5">
    <name type="scientific">Flavobacterium cucumis</name>
    <dbReference type="NCBI Taxonomy" id="416016"/>
    <lineage>
        <taxon>Bacteria</taxon>
        <taxon>Pseudomonadati</taxon>
        <taxon>Bacteroidota</taxon>
        <taxon>Flavobacteriia</taxon>
        <taxon>Flavobacteriales</taxon>
        <taxon>Flavobacteriaceae</taxon>
        <taxon>Flavobacterium</taxon>
    </lineage>
</organism>
<evidence type="ECO:0000256" key="2">
    <source>
        <dbReference type="SAM" id="Phobius"/>
    </source>
</evidence>
<feature type="transmembrane region" description="Helical" evidence="2">
    <location>
        <begin position="7"/>
        <end position="30"/>
    </location>
</feature>